<proteinExistence type="predicted"/>
<dbReference type="Proteomes" id="UP000199024">
    <property type="component" value="Unassembled WGS sequence"/>
</dbReference>
<evidence type="ECO:0000256" key="4">
    <source>
        <dbReference type="ARBA" id="ARBA00023136"/>
    </source>
</evidence>
<feature type="transmembrane region" description="Helical" evidence="5">
    <location>
        <begin position="367"/>
        <end position="386"/>
    </location>
</feature>
<dbReference type="Pfam" id="PF07690">
    <property type="entry name" value="MFS_1"/>
    <property type="match status" value="1"/>
</dbReference>
<dbReference type="InterPro" id="IPR050382">
    <property type="entry name" value="MFS_Na/Anion_cotransporter"/>
</dbReference>
<feature type="domain" description="Major facilitator superfamily (MFS) profile" evidence="6">
    <location>
        <begin position="36"/>
        <end position="421"/>
    </location>
</feature>
<name>A0A1I6MD33_9BACT</name>
<feature type="transmembrane region" description="Helical" evidence="5">
    <location>
        <begin position="304"/>
        <end position="323"/>
    </location>
</feature>
<evidence type="ECO:0000259" key="6">
    <source>
        <dbReference type="PROSITE" id="PS50850"/>
    </source>
</evidence>
<sequence>MLISVPRPIPVLPATPLPAVVAVESEHTRRPIRWVYASLLLLASVINYVDRQTLSVLAVTIQKDMGLSDVRYGTVVQCFLLTYMVMYVVSGRLVDRFGAKWPQGIFLFCWSIANALTGMATGFASLAACRAALGAAEPGNYTASLRAVGDWFSAKQRAVAVGLYSMGGTLGAAIAVPVTATLTMRYGWRSAFVVTGAMGAVIALIWLVVYRDPKDAVPAERVPAAPWSVVLRQPYIFEMLGTRMMTDSVWFFFLFWASKYMQESHGLSLKEIGTTLWVLYVGADIGSFAGGWLSSFMVPQRGTVGARFAVMMPAAACMLSLSVVPSLSGAGMAIALLTLLALCHMAWMTNVTTLALDLFPKAMATTVQGMIGAASAAGGLISAGLIARTIHAYGYRPAFLVMALMHPIAAIILYIRLRPAVGRAGLVLGESQGL</sequence>
<dbReference type="Gene3D" id="1.20.1250.20">
    <property type="entry name" value="MFS general substrate transporter like domains"/>
    <property type="match status" value="2"/>
</dbReference>
<feature type="transmembrane region" description="Helical" evidence="5">
    <location>
        <begin position="398"/>
        <end position="417"/>
    </location>
</feature>
<dbReference type="InterPro" id="IPR020846">
    <property type="entry name" value="MFS_dom"/>
</dbReference>
<feature type="transmembrane region" description="Helical" evidence="5">
    <location>
        <begin position="34"/>
        <end position="50"/>
    </location>
</feature>
<evidence type="ECO:0000256" key="1">
    <source>
        <dbReference type="ARBA" id="ARBA00004141"/>
    </source>
</evidence>
<protein>
    <submittedName>
        <fullName evidence="7">MFS transporter, ACS family, hexuronate transporter</fullName>
    </submittedName>
</protein>
<gene>
    <name evidence="7" type="ORF">SAMN05421771_2342</name>
</gene>
<dbReference type="EMBL" id="FOZL01000001">
    <property type="protein sequence ID" value="SFS13571.1"/>
    <property type="molecule type" value="Genomic_DNA"/>
</dbReference>
<organism evidence="7 8">
    <name type="scientific">Granulicella pectinivorans</name>
    <dbReference type="NCBI Taxonomy" id="474950"/>
    <lineage>
        <taxon>Bacteria</taxon>
        <taxon>Pseudomonadati</taxon>
        <taxon>Acidobacteriota</taxon>
        <taxon>Terriglobia</taxon>
        <taxon>Terriglobales</taxon>
        <taxon>Acidobacteriaceae</taxon>
        <taxon>Granulicella</taxon>
    </lineage>
</organism>
<dbReference type="PROSITE" id="PS50850">
    <property type="entry name" value="MFS"/>
    <property type="match status" value="1"/>
</dbReference>
<evidence type="ECO:0000256" key="5">
    <source>
        <dbReference type="SAM" id="Phobius"/>
    </source>
</evidence>
<accession>A0A1I6MD33</accession>
<evidence type="ECO:0000256" key="2">
    <source>
        <dbReference type="ARBA" id="ARBA00022692"/>
    </source>
</evidence>
<dbReference type="GO" id="GO:0016020">
    <property type="term" value="C:membrane"/>
    <property type="evidence" value="ECO:0007669"/>
    <property type="project" value="UniProtKB-SubCell"/>
</dbReference>
<dbReference type="SUPFAM" id="SSF103473">
    <property type="entry name" value="MFS general substrate transporter"/>
    <property type="match status" value="1"/>
</dbReference>
<feature type="transmembrane region" description="Helical" evidence="5">
    <location>
        <begin position="190"/>
        <end position="209"/>
    </location>
</feature>
<reference evidence="7 8" key="1">
    <citation type="submission" date="2016-10" db="EMBL/GenBank/DDBJ databases">
        <authorList>
            <person name="de Groot N.N."/>
        </authorList>
    </citation>
    <scope>NUCLEOTIDE SEQUENCE [LARGE SCALE GENOMIC DNA]</scope>
    <source>
        <strain evidence="7 8">DSM 21001</strain>
    </source>
</reference>
<feature type="transmembrane region" description="Helical" evidence="5">
    <location>
        <begin position="277"/>
        <end position="298"/>
    </location>
</feature>
<feature type="transmembrane region" description="Helical" evidence="5">
    <location>
        <begin position="70"/>
        <end position="93"/>
    </location>
</feature>
<feature type="transmembrane region" description="Helical" evidence="5">
    <location>
        <begin position="105"/>
        <end position="128"/>
    </location>
</feature>
<keyword evidence="2 5" id="KW-0812">Transmembrane</keyword>
<evidence type="ECO:0000313" key="7">
    <source>
        <dbReference type="EMBL" id="SFS13571.1"/>
    </source>
</evidence>
<keyword evidence="8" id="KW-1185">Reference proteome</keyword>
<comment type="subcellular location">
    <subcellularLocation>
        <location evidence="1">Membrane</location>
        <topology evidence="1">Multi-pass membrane protein</topology>
    </subcellularLocation>
</comment>
<dbReference type="GO" id="GO:0015134">
    <property type="term" value="F:hexuronate transmembrane transporter activity"/>
    <property type="evidence" value="ECO:0007669"/>
    <property type="project" value="TreeGrafter"/>
</dbReference>
<keyword evidence="4 5" id="KW-0472">Membrane</keyword>
<evidence type="ECO:0000313" key="8">
    <source>
        <dbReference type="Proteomes" id="UP000199024"/>
    </source>
</evidence>
<dbReference type="InterPro" id="IPR011701">
    <property type="entry name" value="MFS"/>
</dbReference>
<dbReference type="PANTHER" id="PTHR11662">
    <property type="entry name" value="SOLUTE CARRIER FAMILY 17"/>
    <property type="match status" value="1"/>
</dbReference>
<dbReference type="InterPro" id="IPR036259">
    <property type="entry name" value="MFS_trans_sf"/>
</dbReference>
<dbReference type="PANTHER" id="PTHR11662:SF285">
    <property type="entry name" value="HEXURONATE TRANSPORTER"/>
    <property type="match status" value="1"/>
</dbReference>
<dbReference type="AlphaFoldDB" id="A0A1I6MD33"/>
<keyword evidence="3 5" id="KW-1133">Transmembrane helix</keyword>
<dbReference type="OrthoDB" id="9794076at2"/>
<dbReference type="STRING" id="474950.SAMN05421771_2342"/>
<evidence type="ECO:0000256" key="3">
    <source>
        <dbReference type="ARBA" id="ARBA00022989"/>
    </source>
</evidence>
<feature type="transmembrane region" description="Helical" evidence="5">
    <location>
        <begin position="158"/>
        <end position="178"/>
    </location>
</feature>
<feature type="transmembrane region" description="Helical" evidence="5">
    <location>
        <begin position="330"/>
        <end position="347"/>
    </location>
</feature>